<protein>
    <recommendedName>
        <fullName evidence="4">Proline-rich region</fullName>
    </recommendedName>
</protein>
<dbReference type="Proteomes" id="UP001317705">
    <property type="component" value="Chromosome"/>
</dbReference>
<sequence>MKTITRGILALMVALLLGAPPVHADRHGHFRHGGHVGFGVYIGPDWWGPNWWGPGWGPYPYYPYYSPPPVVVQPPPEIYVQPEPRQEQPPQYWYYCPEPEGYYPYVKKCPRGWLKVVPPENPPDGEE</sequence>
<name>A0ABN6VW96_9BACT</name>
<keyword evidence="1" id="KW-0732">Signal</keyword>
<feature type="chain" id="PRO_5046022608" description="Proline-rich region" evidence="1">
    <location>
        <begin position="25"/>
        <end position="127"/>
    </location>
</feature>
<reference evidence="2 3" key="1">
    <citation type="submission" date="2022-12" db="EMBL/GenBank/DDBJ databases">
        <title>Polyphasic characterization of Geotalea uranireducens NIT-SL11 newly isolated from a complex of sewage sludge and microbially reduced graphene oxide.</title>
        <authorList>
            <person name="Xie L."/>
            <person name="Yoshida N."/>
            <person name="Meng L."/>
        </authorList>
    </citation>
    <scope>NUCLEOTIDE SEQUENCE [LARGE SCALE GENOMIC DNA]</scope>
    <source>
        <strain evidence="2 3">NIT-SL11</strain>
    </source>
</reference>
<evidence type="ECO:0000313" key="3">
    <source>
        <dbReference type="Proteomes" id="UP001317705"/>
    </source>
</evidence>
<dbReference type="EMBL" id="AP027151">
    <property type="protein sequence ID" value="BDV44648.1"/>
    <property type="molecule type" value="Genomic_DNA"/>
</dbReference>
<keyword evidence="3" id="KW-1185">Reference proteome</keyword>
<proteinExistence type="predicted"/>
<dbReference type="RefSeq" id="WP_282000742.1">
    <property type="nucleotide sequence ID" value="NZ_AP027151.1"/>
</dbReference>
<organism evidence="2 3">
    <name type="scientific">Geotalea uraniireducens</name>
    <dbReference type="NCBI Taxonomy" id="351604"/>
    <lineage>
        <taxon>Bacteria</taxon>
        <taxon>Pseudomonadati</taxon>
        <taxon>Thermodesulfobacteriota</taxon>
        <taxon>Desulfuromonadia</taxon>
        <taxon>Geobacterales</taxon>
        <taxon>Geobacteraceae</taxon>
        <taxon>Geotalea</taxon>
    </lineage>
</organism>
<evidence type="ECO:0000256" key="1">
    <source>
        <dbReference type="SAM" id="SignalP"/>
    </source>
</evidence>
<evidence type="ECO:0000313" key="2">
    <source>
        <dbReference type="EMBL" id="BDV44648.1"/>
    </source>
</evidence>
<accession>A0ABN6VW96</accession>
<evidence type="ECO:0008006" key="4">
    <source>
        <dbReference type="Google" id="ProtNLM"/>
    </source>
</evidence>
<gene>
    <name evidence="2" type="ORF">GURASL_35710</name>
</gene>
<feature type="signal peptide" evidence="1">
    <location>
        <begin position="1"/>
        <end position="24"/>
    </location>
</feature>